<reference evidence="5 6" key="1">
    <citation type="journal article" date="2017" name="Genome Biol.">
        <title>New reference genome sequences of hot pepper reveal the massive evolution of plant disease-resistance genes by retroduplication.</title>
        <authorList>
            <person name="Kim S."/>
            <person name="Park J."/>
            <person name="Yeom S.I."/>
            <person name="Kim Y.M."/>
            <person name="Seo E."/>
            <person name="Kim K.T."/>
            <person name="Kim M.S."/>
            <person name="Lee J.M."/>
            <person name="Cheong K."/>
            <person name="Shin H.S."/>
            <person name="Kim S.B."/>
            <person name="Han K."/>
            <person name="Lee J."/>
            <person name="Park M."/>
            <person name="Lee H.A."/>
            <person name="Lee H.Y."/>
            <person name="Lee Y."/>
            <person name="Oh S."/>
            <person name="Lee J.H."/>
            <person name="Choi E."/>
            <person name="Choi E."/>
            <person name="Lee S.E."/>
            <person name="Jeon J."/>
            <person name="Kim H."/>
            <person name="Choi G."/>
            <person name="Song H."/>
            <person name="Lee J."/>
            <person name="Lee S.C."/>
            <person name="Kwon J.K."/>
            <person name="Lee H.Y."/>
            <person name="Koo N."/>
            <person name="Hong Y."/>
            <person name="Kim R.W."/>
            <person name="Kang W.H."/>
            <person name="Huh J.H."/>
            <person name="Kang B.C."/>
            <person name="Yang T.J."/>
            <person name="Lee Y.H."/>
            <person name="Bennetzen J.L."/>
            <person name="Choi D."/>
        </authorList>
    </citation>
    <scope>NUCLEOTIDE SEQUENCE [LARGE SCALE GENOMIC DNA]</scope>
    <source>
        <strain evidence="6">cv. PBC81</strain>
    </source>
</reference>
<dbReference type="InterPro" id="IPR027640">
    <property type="entry name" value="Kinesin-like_fam"/>
</dbReference>
<protein>
    <recommendedName>
        <fullName evidence="4">Kinesin motor domain-containing protein</fullName>
    </recommendedName>
</protein>
<dbReference type="SUPFAM" id="SSF52540">
    <property type="entry name" value="P-loop containing nucleoside triphosphate hydrolases"/>
    <property type="match status" value="1"/>
</dbReference>
<dbReference type="PANTHER" id="PTHR47972:SF14">
    <property type="entry name" value="KINESIN-LIKE PROTEIN KIN-14J"/>
    <property type="match status" value="1"/>
</dbReference>
<organism evidence="5 6">
    <name type="scientific">Capsicum baccatum</name>
    <name type="common">Peruvian pepper</name>
    <dbReference type="NCBI Taxonomy" id="33114"/>
    <lineage>
        <taxon>Eukaryota</taxon>
        <taxon>Viridiplantae</taxon>
        <taxon>Streptophyta</taxon>
        <taxon>Embryophyta</taxon>
        <taxon>Tracheophyta</taxon>
        <taxon>Spermatophyta</taxon>
        <taxon>Magnoliopsida</taxon>
        <taxon>eudicotyledons</taxon>
        <taxon>Gunneridae</taxon>
        <taxon>Pentapetalae</taxon>
        <taxon>asterids</taxon>
        <taxon>lamiids</taxon>
        <taxon>Solanales</taxon>
        <taxon>Solanaceae</taxon>
        <taxon>Solanoideae</taxon>
        <taxon>Capsiceae</taxon>
        <taxon>Capsicum</taxon>
    </lineage>
</organism>
<sequence length="359" mass="40912">MRANELLFRLNDKVVRFDICKAMKQPSDMDVFSVAYEDKKALSVKKHLTIEPLSAALLNVEHEDDEDYEELMGALTRIRSYSHTPKQLDLDLTNQPSPTAKTSSEEPPMLESKELPDYLRYVFLESRSILPVSVADDLSEQHVEALISALMRYKRAMGRKIDDIIGIPPGICTHKSHLEEDCMPTTLHTQYIFRTDVPHGGPAFHAAGTDLALENLCDNFDQAVTISGDDLMKASSSIPNGSVQHEFLKNQYDEECELLKKKYLEECTERKHRSTSMVEFDPSYENELLISCVGSSKKQFKFDYLFKLEDIQDIVFAQTMPIVTFVLDGYNVYIFTYGQTGTWKIFTMEGAPENRGVNY</sequence>
<feature type="region of interest" description="Disordered" evidence="3">
    <location>
        <begin position="87"/>
        <end position="110"/>
    </location>
</feature>
<dbReference type="GO" id="GO:0005524">
    <property type="term" value="F:ATP binding"/>
    <property type="evidence" value="ECO:0007669"/>
    <property type="project" value="InterPro"/>
</dbReference>
<reference evidence="6" key="2">
    <citation type="journal article" date="2017" name="J. Anim. Genet.">
        <title>Multiple reference genome sequences of hot pepper reveal the massive evolution of plant disease resistance genes by retroduplication.</title>
        <authorList>
            <person name="Kim S."/>
            <person name="Park J."/>
            <person name="Yeom S.-I."/>
            <person name="Kim Y.-M."/>
            <person name="Seo E."/>
            <person name="Kim K.-T."/>
            <person name="Kim M.-S."/>
            <person name="Lee J.M."/>
            <person name="Cheong K."/>
            <person name="Shin H.-S."/>
            <person name="Kim S.-B."/>
            <person name="Han K."/>
            <person name="Lee J."/>
            <person name="Park M."/>
            <person name="Lee H.-A."/>
            <person name="Lee H.-Y."/>
            <person name="Lee Y."/>
            <person name="Oh S."/>
            <person name="Lee J.H."/>
            <person name="Choi E."/>
            <person name="Choi E."/>
            <person name="Lee S.E."/>
            <person name="Jeon J."/>
            <person name="Kim H."/>
            <person name="Choi G."/>
            <person name="Song H."/>
            <person name="Lee J."/>
            <person name="Lee S.-C."/>
            <person name="Kwon J.-K."/>
            <person name="Lee H.-Y."/>
            <person name="Koo N."/>
            <person name="Hong Y."/>
            <person name="Kim R.W."/>
            <person name="Kang W.-H."/>
            <person name="Huh J.H."/>
            <person name="Kang B.-C."/>
            <person name="Yang T.-J."/>
            <person name="Lee Y.-H."/>
            <person name="Bennetzen J.L."/>
            <person name="Choi D."/>
        </authorList>
    </citation>
    <scope>NUCLEOTIDE SEQUENCE [LARGE SCALE GENOMIC DNA]</scope>
    <source>
        <strain evidence="6">cv. PBC81</strain>
    </source>
</reference>
<dbReference type="PROSITE" id="PS50067">
    <property type="entry name" value="KINESIN_MOTOR_2"/>
    <property type="match status" value="1"/>
</dbReference>
<evidence type="ECO:0000259" key="4">
    <source>
        <dbReference type="PROSITE" id="PS50067"/>
    </source>
</evidence>
<dbReference type="GO" id="GO:0007018">
    <property type="term" value="P:microtubule-based movement"/>
    <property type="evidence" value="ECO:0007669"/>
    <property type="project" value="InterPro"/>
</dbReference>
<dbReference type="OrthoDB" id="3176171at2759"/>
<dbReference type="InterPro" id="IPR027417">
    <property type="entry name" value="P-loop_NTPase"/>
</dbReference>
<dbReference type="GO" id="GO:0008017">
    <property type="term" value="F:microtubule binding"/>
    <property type="evidence" value="ECO:0007669"/>
    <property type="project" value="InterPro"/>
</dbReference>
<dbReference type="Pfam" id="PF00225">
    <property type="entry name" value="Kinesin"/>
    <property type="match status" value="1"/>
</dbReference>
<comment type="similarity">
    <text evidence="2">Belongs to the TRAFAC class myosin-kinesin ATPase superfamily. Kinesin family.</text>
</comment>
<keyword evidence="1" id="KW-0505">Motor protein</keyword>
<dbReference type="GO" id="GO:0015630">
    <property type="term" value="C:microtubule cytoskeleton"/>
    <property type="evidence" value="ECO:0007669"/>
    <property type="project" value="TreeGrafter"/>
</dbReference>
<dbReference type="EMBL" id="MLFT02000007">
    <property type="protein sequence ID" value="PHT42772.1"/>
    <property type="molecule type" value="Genomic_DNA"/>
</dbReference>
<proteinExistence type="inferred from homology"/>
<feature type="compositionally biased region" description="Polar residues" evidence="3">
    <location>
        <begin position="92"/>
        <end position="102"/>
    </location>
</feature>
<gene>
    <name evidence="5" type="ORF">CQW23_16797</name>
</gene>
<name>A0A2G2WC45_CAPBA</name>
<keyword evidence="6" id="KW-1185">Reference proteome</keyword>
<dbReference type="AlphaFoldDB" id="A0A2G2WC45"/>
<dbReference type="InterPro" id="IPR036961">
    <property type="entry name" value="Kinesin_motor_dom_sf"/>
</dbReference>
<evidence type="ECO:0000256" key="2">
    <source>
        <dbReference type="PROSITE-ProRule" id="PRU00283"/>
    </source>
</evidence>
<dbReference type="Gene3D" id="3.40.850.10">
    <property type="entry name" value="Kinesin motor domain"/>
    <property type="match status" value="1"/>
</dbReference>
<dbReference type="Proteomes" id="UP000224567">
    <property type="component" value="Unassembled WGS sequence"/>
</dbReference>
<comment type="caution">
    <text evidence="5">The sequence shown here is derived from an EMBL/GenBank/DDBJ whole genome shotgun (WGS) entry which is preliminary data.</text>
</comment>
<evidence type="ECO:0000256" key="3">
    <source>
        <dbReference type="SAM" id="MobiDB-lite"/>
    </source>
</evidence>
<feature type="domain" description="Kinesin motor" evidence="4">
    <location>
        <begin position="254"/>
        <end position="359"/>
    </location>
</feature>
<accession>A0A2G2WC45</accession>
<dbReference type="InterPro" id="IPR001752">
    <property type="entry name" value="Kinesin_motor_dom"/>
</dbReference>
<dbReference type="GO" id="GO:0003777">
    <property type="term" value="F:microtubule motor activity"/>
    <property type="evidence" value="ECO:0007669"/>
    <property type="project" value="InterPro"/>
</dbReference>
<evidence type="ECO:0000313" key="6">
    <source>
        <dbReference type="Proteomes" id="UP000224567"/>
    </source>
</evidence>
<evidence type="ECO:0000313" key="5">
    <source>
        <dbReference type="EMBL" id="PHT42772.1"/>
    </source>
</evidence>
<evidence type="ECO:0000256" key="1">
    <source>
        <dbReference type="ARBA" id="ARBA00023175"/>
    </source>
</evidence>
<dbReference type="STRING" id="33114.A0A2G2WC45"/>
<comment type="caution">
    <text evidence="2">Lacks conserved residue(s) required for the propagation of feature annotation.</text>
</comment>
<dbReference type="PANTHER" id="PTHR47972">
    <property type="entry name" value="KINESIN-LIKE PROTEIN KLP-3"/>
    <property type="match status" value="1"/>
</dbReference>